<name>A0A517Y7L5_9BACT</name>
<evidence type="ECO:0000313" key="1">
    <source>
        <dbReference type="EMBL" id="QDU26230.1"/>
    </source>
</evidence>
<dbReference type="KEGG" id="aagg:ETAA8_13060"/>
<dbReference type="EMBL" id="CP036274">
    <property type="protein sequence ID" value="QDU26230.1"/>
    <property type="molecule type" value="Genomic_DNA"/>
</dbReference>
<protein>
    <submittedName>
        <fullName evidence="1">Uncharacterized protein</fullName>
    </submittedName>
</protein>
<proteinExistence type="predicted"/>
<dbReference type="Proteomes" id="UP000315017">
    <property type="component" value="Chromosome"/>
</dbReference>
<gene>
    <name evidence="1" type="ORF">ETAA8_13060</name>
</gene>
<accession>A0A517Y7L5</accession>
<dbReference type="RefSeq" id="WP_145086472.1">
    <property type="nucleotide sequence ID" value="NZ_CP036274.1"/>
</dbReference>
<evidence type="ECO:0000313" key="2">
    <source>
        <dbReference type="Proteomes" id="UP000315017"/>
    </source>
</evidence>
<keyword evidence="2" id="KW-1185">Reference proteome</keyword>
<organism evidence="1 2">
    <name type="scientific">Anatilimnocola aggregata</name>
    <dbReference type="NCBI Taxonomy" id="2528021"/>
    <lineage>
        <taxon>Bacteria</taxon>
        <taxon>Pseudomonadati</taxon>
        <taxon>Planctomycetota</taxon>
        <taxon>Planctomycetia</taxon>
        <taxon>Pirellulales</taxon>
        <taxon>Pirellulaceae</taxon>
        <taxon>Anatilimnocola</taxon>
    </lineage>
</organism>
<dbReference type="AlphaFoldDB" id="A0A517Y7L5"/>
<sequence>MADEEGLDLADIGKYGSNKIDDIEKDAKSIEKFLKLLQNHEVDTSKHKGLIDRMGKRFAASKYGQAAIKKAGGALKSLLGTAGKVAKPENLKALGWLAIFVTAGTVTHATATEGPVAGLAAASGVDQALLRGLANGELRINPAYCKSSLMGPVTLQNGDVIQQGYLSKIRNKDGFIIGYSTILGVYATSEEGVYDVTIATGDTLGQRTFSGVGKGRQFVKELTPEYLSGQKLPGFGKP</sequence>
<reference evidence="1 2" key="1">
    <citation type="submission" date="2019-02" db="EMBL/GenBank/DDBJ databases">
        <title>Deep-cultivation of Planctomycetes and their phenomic and genomic characterization uncovers novel biology.</title>
        <authorList>
            <person name="Wiegand S."/>
            <person name="Jogler M."/>
            <person name="Boedeker C."/>
            <person name="Pinto D."/>
            <person name="Vollmers J."/>
            <person name="Rivas-Marin E."/>
            <person name="Kohn T."/>
            <person name="Peeters S.H."/>
            <person name="Heuer A."/>
            <person name="Rast P."/>
            <person name="Oberbeckmann S."/>
            <person name="Bunk B."/>
            <person name="Jeske O."/>
            <person name="Meyerdierks A."/>
            <person name="Storesund J.E."/>
            <person name="Kallscheuer N."/>
            <person name="Luecker S."/>
            <person name="Lage O.M."/>
            <person name="Pohl T."/>
            <person name="Merkel B.J."/>
            <person name="Hornburger P."/>
            <person name="Mueller R.-W."/>
            <person name="Bruemmer F."/>
            <person name="Labrenz M."/>
            <person name="Spormann A.M."/>
            <person name="Op den Camp H."/>
            <person name="Overmann J."/>
            <person name="Amann R."/>
            <person name="Jetten M.S.M."/>
            <person name="Mascher T."/>
            <person name="Medema M.H."/>
            <person name="Devos D.P."/>
            <person name="Kaster A.-K."/>
            <person name="Ovreas L."/>
            <person name="Rohde M."/>
            <person name="Galperin M.Y."/>
            <person name="Jogler C."/>
        </authorList>
    </citation>
    <scope>NUCLEOTIDE SEQUENCE [LARGE SCALE GENOMIC DNA]</scope>
    <source>
        <strain evidence="1 2">ETA_A8</strain>
    </source>
</reference>